<organism evidence="1 2">
    <name type="scientific">Glossina palpalis gambiensis</name>
    <dbReference type="NCBI Taxonomy" id="67801"/>
    <lineage>
        <taxon>Eukaryota</taxon>
        <taxon>Metazoa</taxon>
        <taxon>Ecdysozoa</taxon>
        <taxon>Arthropoda</taxon>
        <taxon>Hexapoda</taxon>
        <taxon>Insecta</taxon>
        <taxon>Pterygota</taxon>
        <taxon>Neoptera</taxon>
        <taxon>Endopterygota</taxon>
        <taxon>Diptera</taxon>
        <taxon>Brachycera</taxon>
        <taxon>Muscomorpha</taxon>
        <taxon>Hippoboscoidea</taxon>
        <taxon>Glossinidae</taxon>
        <taxon>Glossina</taxon>
    </lineage>
</organism>
<dbReference type="AlphaFoldDB" id="A0A1B0B0X1"/>
<name>A0A1B0B0X1_9MUSC</name>
<proteinExistence type="predicted"/>
<accession>A0A1B0B0X1</accession>
<dbReference type="EnsemblMetazoa" id="GPPI015140-RA">
    <property type="protein sequence ID" value="GPPI015140-PA"/>
    <property type="gene ID" value="GPPI015140"/>
</dbReference>
<dbReference type="EMBL" id="JXJN01006862">
    <property type="status" value="NOT_ANNOTATED_CDS"/>
    <property type="molecule type" value="Genomic_DNA"/>
</dbReference>
<sequence length="105" mass="12238">MSAQYKSGSEIPNLNTHKECSYHRGNYHSESSYYHFAVSVRLQGLSKTLMALCFIATFHFKKTFSTKYNHVAYNVRMIKYKRPFGIKQQQQHLLTQSVAKIQLTT</sequence>
<protein>
    <submittedName>
        <fullName evidence="1">Uncharacterized protein</fullName>
    </submittedName>
</protein>
<evidence type="ECO:0000313" key="2">
    <source>
        <dbReference type="Proteomes" id="UP000092460"/>
    </source>
</evidence>
<evidence type="ECO:0000313" key="1">
    <source>
        <dbReference type="EnsemblMetazoa" id="GPPI015140-PA"/>
    </source>
</evidence>
<dbReference type="VEuPathDB" id="VectorBase:GPPI015140"/>
<dbReference type="Proteomes" id="UP000092460">
    <property type="component" value="Unassembled WGS sequence"/>
</dbReference>
<keyword evidence="2" id="KW-1185">Reference proteome</keyword>
<reference evidence="2" key="1">
    <citation type="submission" date="2015-01" db="EMBL/GenBank/DDBJ databases">
        <authorList>
            <person name="Aksoy S."/>
            <person name="Warren W."/>
            <person name="Wilson R.K."/>
        </authorList>
    </citation>
    <scope>NUCLEOTIDE SEQUENCE [LARGE SCALE GENOMIC DNA]</scope>
    <source>
        <strain evidence="2">IAEA</strain>
    </source>
</reference>
<reference evidence="1" key="2">
    <citation type="submission" date="2020-05" db="UniProtKB">
        <authorList>
            <consortium name="EnsemblMetazoa"/>
        </authorList>
    </citation>
    <scope>IDENTIFICATION</scope>
    <source>
        <strain evidence="1">IAEA</strain>
    </source>
</reference>